<dbReference type="SUPFAM" id="SSF52540">
    <property type="entry name" value="P-loop containing nucleoside triphosphate hydrolases"/>
    <property type="match status" value="1"/>
</dbReference>
<evidence type="ECO:0000256" key="3">
    <source>
        <dbReference type="ARBA" id="ARBA00022840"/>
    </source>
</evidence>
<accession>A0A7X3IFY8</accession>
<evidence type="ECO:0000256" key="2">
    <source>
        <dbReference type="ARBA" id="ARBA00022741"/>
    </source>
</evidence>
<dbReference type="SMART" id="SM00382">
    <property type="entry name" value="AAA"/>
    <property type="match status" value="1"/>
</dbReference>
<dbReference type="AlphaFoldDB" id="A0A7X3IFY8"/>
<dbReference type="GO" id="GO:0005524">
    <property type="term" value="F:ATP binding"/>
    <property type="evidence" value="ECO:0007669"/>
    <property type="project" value="UniProtKB-KW"/>
</dbReference>
<dbReference type="InterPro" id="IPR003593">
    <property type="entry name" value="AAA+_ATPase"/>
</dbReference>
<keyword evidence="3 5" id="KW-0067">ATP-binding</keyword>
<keyword evidence="6" id="KW-1185">Reference proteome</keyword>
<dbReference type="Proteomes" id="UP000460318">
    <property type="component" value="Unassembled WGS sequence"/>
</dbReference>
<evidence type="ECO:0000256" key="1">
    <source>
        <dbReference type="ARBA" id="ARBA00022448"/>
    </source>
</evidence>
<protein>
    <submittedName>
        <fullName evidence="5">ATP-binding cassette domain-containing protein</fullName>
    </submittedName>
</protein>
<dbReference type="InterPro" id="IPR017871">
    <property type="entry name" value="ABC_transporter-like_CS"/>
</dbReference>
<keyword evidence="1" id="KW-0813">Transport</keyword>
<dbReference type="InterPro" id="IPR027417">
    <property type="entry name" value="P-loop_NTPase"/>
</dbReference>
<dbReference type="Pfam" id="PF00005">
    <property type="entry name" value="ABC_tran"/>
    <property type="match status" value="1"/>
</dbReference>
<dbReference type="GO" id="GO:0016887">
    <property type="term" value="F:ATP hydrolysis activity"/>
    <property type="evidence" value="ECO:0007669"/>
    <property type="project" value="InterPro"/>
</dbReference>
<dbReference type="InterPro" id="IPR050153">
    <property type="entry name" value="Metal_Ion_Import_ABC"/>
</dbReference>
<dbReference type="CDD" id="cd03235">
    <property type="entry name" value="ABC_Metallic_Cations"/>
    <property type="match status" value="1"/>
</dbReference>
<gene>
    <name evidence="5" type="ORF">GRF59_06230</name>
</gene>
<organism evidence="5 6">
    <name type="scientific">Paenibacillus dendrobii</name>
    <dbReference type="NCBI Taxonomy" id="2691084"/>
    <lineage>
        <taxon>Bacteria</taxon>
        <taxon>Bacillati</taxon>
        <taxon>Bacillota</taxon>
        <taxon>Bacilli</taxon>
        <taxon>Bacillales</taxon>
        <taxon>Paenibacillaceae</taxon>
        <taxon>Paenibacillus</taxon>
    </lineage>
</organism>
<dbReference type="PROSITE" id="PS50893">
    <property type="entry name" value="ABC_TRANSPORTER_2"/>
    <property type="match status" value="1"/>
</dbReference>
<keyword evidence="2" id="KW-0547">Nucleotide-binding</keyword>
<sequence>MILCSLRNIVFGYGNEPVLRNVSVDIHAGEFIAVSGPNGAAKTTLLKLMLGLVKPWSGSIEFTPDFSRSSVAYVPQQASSFNSGFPSKVYELVKSGCYPELGLFRRFHKEQHALVEETLKAVGLWEMRSRKIGELSGGQKQRACIARAMVQQPDLLVLDEPVTGMDAASRVRFYKWMRKVTQTRGTTVIMVTHGLDEARDYLDRVVYLEGREEIDHVPV</sequence>
<dbReference type="RefSeq" id="WP_160496752.1">
    <property type="nucleotide sequence ID" value="NZ_WUBI01000001.1"/>
</dbReference>
<proteinExistence type="predicted"/>
<dbReference type="InterPro" id="IPR003439">
    <property type="entry name" value="ABC_transporter-like_ATP-bd"/>
</dbReference>
<dbReference type="Gene3D" id="3.40.50.300">
    <property type="entry name" value="P-loop containing nucleotide triphosphate hydrolases"/>
    <property type="match status" value="1"/>
</dbReference>
<evidence type="ECO:0000313" key="6">
    <source>
        <dbReference type="Proteomes" id="UP000460318"/>
    </source>
</evidence>
<dbReference type="PANTHER" id="PTHR42734:SF4">
    <property type="entry name" value="HIGH-AFFINITY ZINC UPTAKE SYSTEM ATP-BINDING PROTEIN ZNUC"/>
    <property type="match status" value="1"/>
</dbReference>
<evidence type="ECO:0000313" key="5">
    <source>
        <dbReference type="EMBL" id="MWV43224.1"/>
    </source>
</evidence>
<dbReference type="PROSITE" id="PS00211">
    <property type="entry name" value="ABC_TRANSPORTER_1"/>
    <property type="match status" value="1"/>
</dbReference>
<comment type="caution">
    <text evidence="5">The sequence shown here is derived from an EMBL/GenBank/DDBJ whole genome shotgun (WGS) entry which is preliminary data.</text>
</comment>
<feature type="domain" description="ABC transporter" evidence="4">
    <location>
        <begin position="4"/>
        <end position="219"/>
    </location>
</feature>
<dbReference type="PANTHER" id="PTHR42734">
    <property type="entry name" value="METAL TRANSPORT SYSTEM ATP-BINDING PROTEIN TM_0124-RELATED"/>
    <property type="match status" value="1"/>
</dbReference>
<dbReference type="EMBL" id="WUBI01000001">
    <property type="protein sequence ID" value="MWV43224.1"/>
    <property type="molecule type" value="Genomic_DNA"/>
</dbReference>
<evidence type="ECO:0000259" key="4">
    <source>
        <dbReference type="PROSITE" id="PS50893"/>
    </source>
</evidence>
<reference evidence="5 6" key="1">
    <citation type="submission" date="2019-12" db="EMBL/GenBank/DDBJ databases">
        <title>Paenibacillus sp. nov., an endophytic bacterium isolated from the stem of Dendrobium.</title>
        <authorList>
            <person name="Zhao R."/>
        </authorList>
    </citation>
    <scope>NUCLEOTIDE SEQUENCE [LARGE SCALE GENOMIC DNA]</scope>
    <source>
        <strain evidence="5 6">HJL G12</strain>
    </source>
</reference>
<name>A0A7X3IFY8_9BACL</name>